<dbReference type="Gene3D" id="3.30.310.50">
    <property type="entry name" value="Alpha-D-phosphohexomutase, C-terminal domain"/>
    <property type="match status" value="1"/>
</dbReference>
<keyword evidence="6" id="KW-0597">Phosphoprotein</keyword>
<evidence type="ECO:0000256" key="10">
    <source>
        <dbReference type="ARBA" id="ARBA00023277"/>
    </source>
</evidence>
<keyword evidence="9 16" id="KW-0413">Isomerase</keyword>
<keyword evidence="5" id="KW-0313">Glucose metabolism</keyword>
<feature type="region of interest" description="Disordered" evidence="12">
    <location>
        <begin position="1"/>
        <end position="24"/>
    </location>
</feature>
<dbReference type="OrthoDB" id="9806956at2"/>
<dbReference type="Pfam" id="PF24947">
    <property type="entry name" value="PGM1_C_vert_fung"/>
    <property type="match status" value="1"/>
</dbReference>
<accession>A0A5B8NMX5</accession>
<comment type="similarity">
    <text evidence="3 11">Belongs to the phosphohexose mutase family.</text>
</comment>
<dbReference type="Pfam" id="PF02880">
    <property type="entry name" value="PGM_PMM_III"/>
    <property type="match status" value="1"/>
</dbReference>
<dbReference type="InterPro" id="IPR005841">
    <property type="entry name" value="Alpha-D-phosphohexomutase_SF"/>
</dbReference>
<evidence type="ECO:0000256" key="12">
    <source>
        <dbReference type="SAM" id="MobiDB-lite"/>
    </source>
</evidence>
<dbReference type="NCBIfam" id="NF005737">
    <property type="entry name" value="PRK07564.1-1"/>
    <property type="match status" value="1"/>
</dbReference>
<evidence type="ECO:0000259" key="15">
    <source>
        <dbReference type="Pfam" id="PF02880"/>
    </source>
</evidence>
<evidence type="ECO:0000256" key="5">
    <source>
        <dbReference type="ARBA" id="ARBA00022526"/>
    </source>
</evidence>
<dbReference type="Proteomes" id="UP000318453">
    <property type="component" value="Chromosome"/>
</dbReference>
<dbReference type="EC" id="5.4.2.2" evidence="4"/>
<evidence type="ECO:0000313" key="17">
    <source>
        <dbReference type="Proteomes" id="UP000318453"/>
    </source>
</evidence>
<reference evidence="16" key="1">
    <citation type="submission" date="2019-08" db="EMBL/GenBank/DDBJ databases">
        <title>Carotenoids and Carotenoid Binding Proteins in the Halophilic Cyanobacterium Euhalothece sp. ZM00.</title>
        <authorList>
            <person name="Cho S.M."/>
            <person name="Song J.Y."/>
            <person name="Park Y.-I."/>
        </authorList>
    </citation>
    <scope>NUCLEOTIDE SEQUENCE [LARGE SCALE GENOMIC DNA]</scope>
    <source>
        <strain evidence="16">Z-M001</strain>
    </source>
</reference>
<dbReference type="Pfam" id="PF02879">
    <property type="entry name" value="PGM_PMM_II"/>
    <property type="match status" value="1"/>
</dbReference>
<dbReference type="FunFam" id="3.40.120.10:FF:000005">
    <property type="entry name" value="Phosphoglucomutase 5"/>
    <property type="match status" value="1"/>
</dbReference>
<feature type="domain" description="Alpha-D-phosphohexomutase alpha/beta/alpha" evidence="14">
    <location>
        <begin position="184"/>
        <end position="286"/>
    </location>
</feature>
<evidence type="ECO:0000256" key="1">
    <source>
        <dbReference type="ARBA" id="ARBA00000443"/>
    </source>
</evidence>
<evidence type="ECO:0000259" key="13">
    <source>
        <dbReference type="Pfam" id="PF02878"/>
    </source>
</evidence>
<dbReference type="AlphaFoldDB" id="A0A5B8NMX5"/>
<dbReference type="InterPro" id="IPR016055">
    <property type="entry name" value="A-D-PHexomutase_a/b/a-I/II/III"/>
</dbReference>
<sequence>MDIRTVKTQPFDDQKPGTSGLRKAVPTFQTPNYLENFIQSIFDSQDNYQGQRLVLGGDGRYYNRTAIQTILKMAAANGVGRVLVGQGGILSTPAASCLIRKYQAFGGIILSASHNPGGPEGDFGVKFNTRNGGPAPADVTEAIFAKSKEISEYKILEAEDINLDQQGETKLGEMTVEVVDAVEAYADLMASIFDFDAIRNLLSGGFRMVMDSLHAVTGPYAKEIFERRLKAPTGTVQNGEPLEDFGGGHPDPNLVYARELVETMYGDNPPDFGAASDGDGDRNMILGSKFFVTPSDSLAILAANAQLVPGYAKGITGVARSMPTSQAPDRVAKQLGINCYETPTGWKFFGNLLDAGKVTLCGEESFGTGSNHVREKDGLWAVLFWLNIIAKRGQSVEEIVKEHWQTYGRTYYSRHDYEEVDKDSANTLMDNLRSAFGNLPGKQFKGYEIALADDFSYTDPIDGSIAEKQGIRIVFKDGSRIVFRLSGTGTHGATLRVYLERYEPDSSKQNQDPQVALADLINIAHEIAQIKQLTGRDEPSVIT</sequence>
<evidence type="ECO:0000256" key="2">
    <source>
        <dbReference type="ARBA" id="ARBA00001946"/>
    </source>
</evidence>
<evidence type="ECO:0000313" key="16">
    <source>
        <dbReference type="EMBL" id="QDZ39630.1"/>
    </source>
</evidence>
<dbReference type="Pfam" id="PF02878">
    <property type="entry name" value="PGM_PMM_I"/>
    <property type="match status" value="1"/>
</dbReference>
<feature type="domain" description="Alpha-D-phosphohexomutase alpha/beta/alpha" evidence="13">
    <location>
        <begin position="14"/>
        <end position="153"/>
    </location>
</feature>
<keyword evidence="7 11" id="KW-0479">Metal-binding</keyword>
<feature type="domain" description="Alpha-D-phosphohexomutase alpha/beta/alpha" evidence="15">
    <location>
        <begin position="295"/>
        <end position="407"/>
    </location>
</feature>
<evidence type="ECO:0000256" key="7">
    <source>
        <dbReference type="ARBA" id="ARBA00022723"/>
    </source>
</evidence>
<evidence type="ECO:0000256" key="8">
    <source>
        <dbReference type="ARBA" id="ARBA00022842"/>
    </source>
</evidence>
<feature type="compositionally biased region" description="Basic and acidic residues" evidence="12">
    <location>
        <begin position="1"/>
        <end position="15"/>
    </location>
</feature>
<dbReference type="CDD" id="cd03085">
    <property type="entry name" value="PGM1"/>
    <property type="match status" value="1"/>
</dbReference>
<keyword evidence="10" id="KW-0119">Carbohydrate metabolism</keyword>
<keyword evidence="8 11" id="KW-0460">Magnesium</keyword>
<dbReference type="InterPro" id="IPR005844">
    <property type="entry name" value="A-D-PHexomutase_a/b/a-I"/>
</dbReference>
<name>A0A5B8NMX5_9CHRO</name>
<evidence type="ECO:0000256" key="3">
    <source>
        <dbReference type="ARBA" id="ARBA00010231"/>
    </source>
</evidence>
<dbReference type="KEGG" id="enn:FRE64_06615"/>
<evidence type="ECO:0000256" key="4">
    <source>
        <dbReference type="ARBA" id="ARBA00012728"/>
    </source>
</evidence>
<protein>
    <recommendedName>
        <fullName evidence="4">phosphoglucomutase (alpha-D-glucose-1,6-bisphosphate-dependent)</fullName>
        <ecNumber evidence="4">5.4.2.2</ecNumber>
    </recommendedName>
</protein>
<dbReference type="SUPFAM" id="SSF53738">
    <property type="entry name" value="Phosphoglucomutase, first 3 domains"/>
    <property type="match status" value="3"/>
</dbReference>
<proteinExistence type="inferred from homology"/>
<dbReference type="GO" id="GO:0000287">
    <property type="term" value="F:magnesium ion binding"/>
    <property type="evidence" value="ECO:0007669"/>
    <property type="project" value="InterPro"/>
</dbReference>
<dbReference type="PANTHER" id="PTHR22573">
    <property type="entry name" value="PHOSPHOHEXOMUTASE FAMILY MEMBER"/>
    <property type="match status" value="1"/>
</dbReference>
<evidence type="ECO:0000256" key="6">
    <source>
        <dbReference type="ARBA" id="ARBA00022553"/>
    </source>
</evidence>
<dbReference type="SUPFAM" id="SSF55957">
    <property type="entry name" value="Phosphoglucomutase, C-terminal domain"/>
    <property type="match status" value="1"/>
</dbReference>
<keyword evidence="17" id="KW-1185">Reference proteome</keyword>
<evidence type="ECO:0000259" key="14">
    <source>
        <dbReference type="Pfam" id="PF02879"/>
    </source>
</evidence>
<gene>
    <name evidence="16" type="ORF">FRE64_06615</name>
</gene>
<dbReference type="Gene3D" id="3.40.120.10">
    <property type="entry name" value="Alpha-D-Glucose-1,6-Bisphosphate, subunit A, domain 3"/>
    <property type="match status" value="3"/>
</dbReference>
<dbReference type="PANTHER" id="PTHR22573:SF2">
    <property type="entry name" value="PHOSPHOGLUCOMUTASE"/>
    <property type="match status" value="1"/>
</dbReference>
<dbReference type="InterPro" id="IPR045244">
    <property type="entry name" value="PGM"/>
</dbReference>
<organism evidence="16 17">
    <name type="scientific">Euhalothece natronophila Z-M001</name>
    <dbReference type="NCBI Taxonomy" id="522448"/>
    <lineage>
        <taxon>Bacteria</taxon>
        <taxon>Bacillati</taxon>
        <taxon>Cyanobacteriota</taxon>
        <taxon>Cyanophyceae</taxon>
        <taxon>Oscillatoriophycideae</taxon>
        <taxon>Chroococcales</taxon>
        <taxon>Halothecacae</taxon>
        <taxon>Halothece cluster</taxon>
        <taxon>Euhalothece</taxon>
    </lineage>
</organism>
<dbReference type="PROSITE" id="PS00710">
    <property type="entry name" value="PGM_PMM"/>
    <property type="match status" value="1"/>
</dbReference>
<dbReference type="InterPro" id="IPR036900">
    <property type="entry name" value="A-D-PHexomutase_C_sf"/>
</dbReference>
<dbReference type="InterPro" id="IPR005845">
    <property type="entry name" value="A-D-PHexomutase_a/b/a-II"/>
</dbReference>
<dbReference type="GO" id="GO:0006006">
    <property type="term" value="P:glucose metabolic process"/>
    <property type="evidence" value="ECO:0007669"/>
    <property type="project" value="UniProtKB-KW"/>
</dbReference>
<dbReference type="RefSeq" id="WP_146295230.1">
    <property type="nucleotide sequence ID" value="NZ_CP042326.1"/>
</dbReference>
<dbReference type="InterPro" id="IPR016066">
    <property type="entry name" value="A-D-PHexomutase_CS"/>
</dbReference>
<comment type="cofactor">
    <cofactor evidence="2">
        <name>Mg(2+)</name>
        <dbReference type="ChEBI" id="CHEBI:18420"/>
    </cofactor>
</comment>
<dbReference type="EMBL" id="CP042326">
    <property type="protein sequence ID" value="QDZ39630.1"/>
    <property type="molecule type" value="Genomic_DNA"/>
</dbReference>
<comment type="catalytic activity">
    <reaction evidence="1">
        <text>alpha-D-glucose 1-phosphate = alpha-D-glucose 6-phosphate</text>
        <dbReference type="Rhea" id="RHEA:23536"/>
        <dbReference type="ChEBI" id="CHEBI:58225"/>
        <dbReference type="ChEBI" id="CHEBI:58601"/>
        <dbReference type="EC" id="5.4.2.2"/>
    </reaction>
</comment>
<dbReference type="FunFam" id="3.30.310.50:FF:000002">
    <property type="entry name" value="Phosphoglucomutase 5"/>
    <property type="match status" value="1"/>
</dbReference>
<dbReference type="GO" id="GO:0005829">
    <property type="term" value="C:cytosol"/>
    <property type="evidence" value="ECO:0007669"/>
    <property type="project" value="TreeGrafter"/>
</dbReference>
<dbReference type="InterPro" id="IPR005846">
    <property type="entry name" value="A-D-PHexomutase_a/b/a-III"/>
</dbReference>
<dbReference type="GO" id="GO:0004614">
    <property type="term" value="F:phosphoglucomutase activity"/>
    <property type="evidence" value="ECO:0007669"/>
    <property type="project" value="UniProtKB-EC"/>
</dbReference>
<dbReference type="FunFam" id="3.40.120.10:FF:000004">
    <property type="entry name" value="Phosphoglucomutase 5"/>
    <property type="match status" value="1"/>
</dbReference>
<dbReference type="PRINTS" id="PR00509">
    <property type="entry name" value="PGMPMM"/>
</dbReference>
<evidence type="ECO:0000256" key="9">
    <source>
        <dbReference type="ARBA" id="ARBA00023235"/>
    </source>
</evidence>
<dbReference type="FunFam" id="3.40.120.10:FF:000006">
    <property type="entry name" value="Phosphoglucomutase PgmA"/>
    <property type="match status" value="1"/>
</dbReference>
<evidence type="ECO:0000256" key="11">
    <source>
        <dbReference type="RuleBase" id="RU004326"/>
    </source>
</evidence>